<proteinExistence type="predicted"/>
<comment type="caution">
    <text evidence="2">The sequence shown here is derived from an EMBL/GenBank/DDBJ whole genome shotgun (WGS) entry which is preliminary data.</text>
</comment>
<reference evidence="2 3" key="1">
    <citation type="journal article" date="2023" name="Plants (Basel)">
        <title>Bridging the Gap: Combining Genomics and Transcriptomics Approaches to Understand Stylosanthes scabra, an Orphan Legume from the Brazilian Caatinga.</title>
        <authorList>
            <person name="Ferreira-Neto J.R.C."/>
            <person name="da Silva M.D."/>
            <person name="Binneck E."/>
            <person name="de Melo N.F."/>
            <person name="da Silva R.H."/>
            <person name="de Melo A.L.T.M."/>
            <person name="Pandolfi V."/>
            <person name="Bustamante F.O."/>
            <person name="Brasileiro-Vidal A.C."/>
            <person name="Benko-Iseppon A.M."/>
        </authorList>
    </citation>
    <scope>NUCLEOTIDE SEQUENCE [LARGE SCALE GENOMIC DNA]</scope>
    <source>
        <tissue evidence="2">Leaves</tissue>
    </source>
</reference>
<feature type="region of interest" description="Disordered" evidence="1">
    <location>
        <begin position="1"/>
        <end position="70"/>
    </location>
</feature>
<keyword evidence="3" id="KW-1185">Reference proteome</keyword>
<organism evidence="2 3">
    <name type="scientific">Stylosanthes scabra</name>
    <dbReference type="NCBI Taxonomy" id="79078"/>
    <lineage>
        <taxon>Eukaryota</taxon>
        <taxon>Viridiplantae</taxon>
        <taxon>Streptophyta</taxon>
        <taxon>Embryophyta</taxon>
        <taxon>Tracheophyta</taxon>
        <taxon>Spermatophyta</taxon>
        <taxon>Magnoliopsida</taxon>
        <taxon>eudicotyledons</taxon>
        <taxon>Gunneridae</taxon>
        <taxon>Pentapetalae</taxon>
        <taxon>rosids</taxon>
        <taxon>fabids</taxon>
        <taxon>Fabales</taxon>
        <taxon>Fabaceae</taxon>
        <taxon>Papilionoideae</taxon>
        <taxon>50 kb inversion clade</taxon>
        <taxon>dalbergioids sensu lato</taxon>
        <taxon>Dalbergieae</taxon>
        <taxon>Pterocarpus clade</taxon>
        <taxon>Stylosanthes</taxon>
    </lineage>
</organism>
<dbReference type="Proteomes" id="UP001341840">
    <property type="component" value="Unassembled WGS sequence"/>
</dbReference>
<feature type="compositionally biased region" description="Basic and acidic residues" evidence="1">
    <location>
        <begin position="13"/>
        <end position="22"/>
    </location>
</feature>
<sequence length="106" mass="12240">MTNKVPSDESDEKSDGKFEIYPRRRTLPLICRTHSLSSKPTPTTTPNPKPSNGGLPTPRRRRRHRCQVERTTKPWWPEAFPSLRLQIRVHPPFPALPPPSTSSHRR</sequence>
<evidence type="ECO:0000313" key="3">
    <source>
        <dbReference type="Proteomes" id="UP001341840"/>
    </source>
</evidence>
<name>A0ABU6ZUK7_9FABA</name>
<gene>
    <name evidence="2" type="ORF">PIB30_096275</name>
</gene>
<evidence type="ECO:0000256" key="1">
    <source>
        <dbReference type="SAM" id="MobiDB-lite"/>
    </source>
</evidence>
<dbReference type="EMBL" id="JASCZI010274129">
    <property type="protein sequence ID" value="MED6225710.1"/>
    <property type="molecule type" value="Genomic_DNA"/>
</dbReference>
<protein>
    <submittedName>
        <fullName evidence="2">Uncharacterized protein</fullName>
    </submittedName>
</protein>
<feature type="non-terminal residue" evidence="2">
    <location>
        <position position="106"/>
    </location>
</feature>
<accession>A0ABU6ZUK7</accession>
<evidence type="ECO:0000313" key="2">
    <source>
        <dbReference type="EMBL" id="MED6225710.1"/>
    </source>
</evidence>